<dbReference type="EMBL" id="CAADFS010000012">
    <property type="protein sequence ID" value="VFK42418.1"/>
    <property type="molecule type" value="Genomic_DNA"/>
</dbReference>
<dbReference type="EMBL" id="CAADFT010000016">
    <property type="protein sequence ID" value="VFK42047.1"/>
    <property type="molecule type" value="Genomic_DNA"/>
</dbReference>
<reference evidence="1" key="1">
    <citation type="submission" date="2019-02" db="EMBL/GenBank/DDBJ databases">
        <authorList>
            <person name="Gruber-Vodicka R. H."/>
            <person name="Seah K. B. B."/>
        </authorList>
    </citation>
    <scope>NUCLEOTIDE SEQUENCE</scope>
    <source>
        <strain evidence="2">BECK_BZ123</strain>
        <strain evidence="1">BECK_BZ125</strain>
    </source>
</reference>
<proteinExistence type="predicted"/>
<gene>
    <name evidence="2" type="ORF">BECKTC1821D_GA0114238_101235</name>
    <name evidence="1" type="ORF">BECKTC1821E_GA0114239_101635</name>
</gene>
<organism evidence="1">
    <name type="scientific">Candidatus Kentrum sp. TC</name>
    <dbReference type="NCBI Taxonomy" id="2126339"/>
    <lineage>
        <taxon>Bacteria</taxon>
        <taxon>Pseudomonadati</taxon>
        <taxon>Pseudomonadota</taxon>
        <taxon>Gammaproteobacteria</taxon>
        <taxon>Candidatus Kentrum</taxon>
    </lineage>
</organism>
<evidence type="ECO:0000313" key="1">
    <source>
        <dbReference type="EMBL" id="VFK42047.1"/>
    </source>
</evidence>
<protein>
    <submittedName>
        <fullName evidence="1">Uncharacterized protein</fullName>
    </submittedName>
</protein>
<name>A0A450YKG4_9GAMM</name>
<evidence type="ECO:0000313" key="2">
    <source>
        <dbReference type="EMBL" id="VFK42418.1"/>
    </source>
</evidence>
<accession>A0A450YKG4</accession>
<dbReference type="AlphaFoldDB" id="A0A450YKG4"/>
<sequence length="53" mass="5535">MGIAALGVRGLSIEGKARPLPLLEVGGKDSWANMKIGGNIGSSVFRVFLVFFG</sequence>